<organism evidence="2 3">
    <name type="scientific">Faecalicatena orotica</name>
    <dbReference type="NCBI Taxonomy" id="1544"/>
    <lineage>
        <taxon>Bacteria</taxon>
        <taxon>Bacillati</taxon>
        <taxon>Bacillota</taxon>
        <taxon>Clostridia</taxon>
        <taxon>Lachnospirales</taxon>
        <taxon>Lachnospiraceae</taxon>
        <taxon>Faecalicatena</taxon>
    </lineage>
</organism>
<dbReference type="OrthoDB" id="9770467at2"/>
<dbReference type="Proteomes" id="UP000245845">
    <property type="component" value="Unassembled WGS sequence"/>
</dbReference>
<dbReference type="EMBL" id="QGDL01000004">
    <property type="protein sequence ID" value="PWJ30172.1"/>
    <property type="molecule type" value="Genomic_DNA"/>
</dbReference>
<evidence type="ECO:0000256" key="1">
    <source>
        <dbReference type="SAM" id="MobiDB-lite"/>
    </source>
</evidence>
<dbReference type="RefSeq" id="WP_109730616.1">
    <property type="nucleotide sequence ID" value="NZ_BAAACK010000019.1"/>
</dbReference>
<evidence type="ECO:0000313" key="2">
    <source>
        <dbReference type="EMBL" id="PWJ30172.1"/>
    </source>
</evidence>
<name>A0A2Y9BC07_9FIRM</name>
<gene>
    <name evidence="2" type="ORF">A8806_10435</name>
</gene>
<feature type="region of interest" description="Disordered" evidence="1">
    <location>
        <begin position="27"/>
        <end position="75"/>
    </location>
</feature>
<evidence type="ECO:0000313" key="3">
    <source>
        <dbReference type="Proteomes" id="UP000245845"/>
    </source>
</evidence>
<dbReference type="AlphaFoldDB" id="A0A2Y9BC07"/>
<keyword evidence="3" id="KW-1185">Reference proteome</keyword>
<reference evidence="2 3" key="1">
    <citation type="submission" date="2018-05" db="EMBL/GenBank/DDBJ databases">
        <title>The Hungate 1000. A catalogue of reference genomes from the rumen microbiome.</title>
        <authorList>
            <person name="Kelly W."/>
        </authorList>
    </citation>
    <scope>NUCLEOTIDE SEQUENCE [LARGE SCALE GENOMIC DNA]</scope>
    <source>
        <strain evidence="2 3">NLAE-zl-C242</strain>
    </source>
</reference>
<proteinExistence type="predicted"/>
<dbReference type="PROSITE" id="PS51257">
    <property type="entry name" value="PROKAR_LIPOPROTEIN"/>
    <property type="match status" value="1"/>
</dbReference>
<protein>
    <submittedName>
        <fullName evidence="2">Uncharacterized protein</fullName>
    </submittedName>
</protein>
<sequence length="215" mass="23197">MKKGTISLFGLVLVLIMTVVLTGCSSNKSADSGQTGDSSDKAQSNAANSSETPSPEPPELQPEENPPSQNTDDSIELSGYMNEESLPSMVQELGLTKAEGEQFGELGERFEGNGISVEWQPSSGTNPSIPITVQCSDNYSVSMQGVSCGNSYEDTKSSLLQNGWRAVGTDTKHPNSFLMETDNNERFLISLTLDSSDSVSEWDWCNWPQGNLVVQ</sequence>
<accession>A0A2Y9BC07</accession>
<comment type="caution">
    <text evidence="2">The sequence shown here is derived from an EMBL/GenBank/DDBJ whole genome shotgun (WGS) entry which is preliminary data.</text>
</comment>
<feature type="compositionally biased region" description="Polar residues" evidence="1">
    <location>
        <begin position="27"/>
        <end position="48"/>
    </location>
</feature>